<dbReference type="InterPro" id="IPR004827">
    <property type="entry name" value="bZIP"/>
</dbReference>
<dbReference type="OrthoDB" id="551672at2759"/>
<evidence type="ECO:0000256" key="1">
    <source>
        <dbReference type="ARBA" id="ARBA00004123"/>
    </source>
</evidence>
<dbReference type="SMART" id="SM00338">
    <property type="entry name" value="BRLZ"/>
    <property type="match status" value="1"/>
</dbReference>
<keyword evidence="9" id="KW-1185">Reference proteome</keyword>
<dbReference type="PANTHER" id="PTHR46324">
    <property type="entry name" value="BASIC LEUCINE ZIPPER 43-RELATED"/>
    <property type="match status" value="1"/>
</dbReference>
<dbReference type="SUPFAM" id="SSF57959">
    <property type="entry name" value="Leucine zipper domain"/>
    <property type="match status" value="1"/>
</dbReference>
<reference evidence="8" key="1">
    <citation type="submission" date="2022-04" db="EMBL/GenBank/DDBJ databases">
        <title>Carnegiea gigantea Genome sequencing and assembly v2.</title>
        <authorList>
            <person name="Copetti D."/>
            <person name="Sanderson M.J."/>
            <person name="Burquez A."/>
            <person name="Wojciechowski M.F."/>
        </authorList>
    </citation>
    <scope>NUCLEOTIDE SEQUENCE</scope>
    <source>
        <strain evidence="8">SGP5-SGP5p</strain>
        <tissue evidence="8">Aerial part</tissue>
    </source>
</reference>
<dbReference type="GO" id="GO:0003700">
    <property type="term" value="F:DNA-binding transcription factor activity"/>
    <property type="evidence" value="ECO:0007669"/>
    <property type="project" value="InterPro"/>
</dbReference>
<dbReference type="InterPro" id="IPR044521">
    <property type="entry name" value="AtbZIP8/43"/>
</dbReference>
<dbReference type="GO" id="GO:0003677">
    <property type="term" value="F:DNA binding"/>
    <property type="evidence" value="ECO:0007669"/>
    <property type="project" value="UniProtKB-KW"/>
</dbReference>
<accession>A0A9Q1KCE6</accession>
<evidence type="ECO:0000259" key="7">
    <source>
        <dbReference type="PROSITE" id="PS50217"/>
    </source>
</evidence>
<evidence type="ECO:0000256" key="5">
    <source>
        <dbReference type="ARBA" id="ARBA00023242"/>
    </source>
</evidence>
<keyword evidence="2" id="KW-0805">Transcription regulation</keyword>
<dbReference type="PROSITE" id="PS00036">
    <property type="entry name" value="BZIP_BASIC"/>
    <property type="match status" value="1"/>
</dbReference>
<dbReference type="GO" id="GO:0005634">
    <property type="term" value="C:nucleus"/>
    <property type="evidence" value="ECO:0007669"/>
    <property type="project" value="UniProtKB-SubCell"/>
</dbReference>
<dbReference type="PROSITE" id="PS50217">
    <property type="entry name" value="BZIP"/>
    <property type="match status" value="1"/>
</dbReference>
<evidence type="ECO:0000256" key="3">
    <source>
        <dbReference type="ARBA" id="ARBA00023125"/>
    </source>
</evidence>
<dbReference type="CDD" id="cd14702">
    <property type="entry name" value="bZIP_plant_GBF1"/>
    <property type="match status" value="1"/>
</dbReference>
<evidence type="ECO:0000256" key="4">
    <source>
        <dbReference type="ARBA" id="ARBA00023163"/>
    </source>
</evidence>
<dbReference type="InterPro" id="IPR045314">
    <property type="entry name" value="bZIP_plant_GBF1"/>
</dbReference>
<proteinExistence type="predicted"/>
<dbReference type="Proteomes" id="UP001153076">
    <property type="component" value="Unassembled WGS sequence"/>
</dbReference>
<evidence type="ECO:0000313" key="9">
    <source>
        <dbReference type="Proteomes" id="UP001153076"/>
    </source>
</evidence>
<dbReference type="PANTHER" id="PTHR46324:SF26">
    <property type="entry name" value="OS02G0728001 PROTEIN"/>
    <property type="match status" value="1"/>
</dbReference>
<dbReference type="InterPro" id="IPR046347">
    <property type="entry name" value="bZIP_sf"/>
</dbReference>
<comment type="caution">
    <text evidence="8">The sequence shown here is derived from an EMBL/GenBank/DDBJ whole genome shotgun (WGS) entry which is preliminary data.</text>
</comment>
<feature type="region of interest" description="Disordered" evidence="6">
    <location>
        <begin position="40"/>
        <end position="60"/>
    </location>
</feature>
<protein>
    <recommendedName>
        <fullName evidence="7">BZIP domain-containing protein</fullName>
    </recommendedName>
</protein>
<evidence type="ECO:0000313" key="8">
    <source>
        <dbReference type="EMBL" id="KAJ8440930.1"/>
    </source>
</evidence>
<feature type="domain" description="BZIP" evidence="7">
    <location>
        <begin position="64"/>
        <end position="113"/>
    </location>
</feature>
<comment type="subcellular location">
    <subcellularLocation>
        <location evidence="1">Nucleus</location>
    </subcellularLocation>
</comment>
<dbReference type="Pfam" id="PF00170">
    <property type="entry name" value="bZIP_1"/>
    <property type="match status" value="1"/>
</dbReference>
<evidence type="ECO:0000256" key="6">
    <source>
        <dbReference type="SAM" id="MobiDB-lite"/>
    </source>
</evidence>
<dbReference type="GO" id="GO:0046983">
    <property type="term" value="F:protein dimerization activity"/>
    <property type="evidence" value="ECO:0007669"/>
    <property type="project" value="UniProtKB-ARBA"/>
</dbReference>
<organism evidence="8 9">
    <name type="scientific">Carnegiea gigantea</name>
    <dbReference type="NCBI Taxonomy" id="171969"/>
    <lineage>
        <taxon>Eukaryota</taxon>
        <taxon>Viridiplantae</taxon>
        <taxon>Streptophyta</taxon>
        <taxon>Embryophyta</taxon>
        <taxon>Tracheophyta</taxon>
        <taxon>Spermatophyta</taxon>
        <taxon>Magnoliopsida</taxon>
        <taxon>eudicotyledons</taxon>
        <taxon>Gunneridae</taxon>
        <taxon>Pentapetalae</taxon>
        <taxon>Caryophyllales</taxon>
        <taxon>Cactineae</taxon>
        <taxon>Cactaceae</taxon>
        <taxon>Cactoideae</taxon>
        <taxon>Echinocereeae</taxon>
        <taxon>Carnegiea</taxon>
    </lineage>
</organism>
<sequence>MSLRINQVYIVLEFPYNLDLMQNNMYESMGMVNGVLIPSPQTSSPISNSTSEDSEEAQHVSIIDERRQRRMISNRESARRSRMRKQRHIDELWSQVIRLRNENHSLLDKLSHVCESHDRALQENARLKEEAADLLDMVSFMHLASPYDALIDLEEMPCTTAHLTSDEPSNQSVAN</sequence>
<gene>
    <name evidence="8" type="ORF">Cgig2_022786</name>
</gene>
<feature type="compositionally biased region" description="Polar residues" evidence="6">
    <location>
        <begin position="40"/>
        <end position="51"/>
    </location>
</feature>
<evidence type="ECO:0000256" key="2">
    <source>
        <dbReference type="ARBA" id="ARBA00023015"/>
    </source>
</evidence>
<keyword evidence="3" id="KW-0238">DNA-binding</keyword>
<keyword evidence="4" id="KW-0804">Transcription</keyword>
<dbReference type="Gene3D" id="1.20.5.170">
    <property type="match status" value="1"/>
</dbReference>
<dbReference type="EMBL" id="JAKOGI010000182">
    <property type="protein sequence ID" value="KAJ8440930.1"/>
    <property type="molecule type" value="Genomic_DNA"/>
</dbReference>
<dbReference type="AlphaFoldDB" id="A0A9Q1KCE6"/>
<dbReference type="FunFam" id="1.20.5.170:FF:000020">
    <property type="entry name" value="BZIP transcription factor"/>
    <property type="match status" value="1"/>
</dbReference>
<keyword evidence="5" id="KW-0539">Nucleus</keyword>
<name>A0A9Q1KCE6_9CARY</name>